<protein>
    <recommendedName>
        <fullName evidence="8">ResB-like domain-containing protein</fullName>
    </recommendedName>
</protein>
<name>A0ABP9WEL3_9MICO</name>
<evidence type="ECO:0000259" key="8">
    <source>
        <dbReference type="Pfam" id="PF05140"/>
    </source>
</evidence>
<evidence type="ECO:0000256" key="5">
    <source>
        <dbReference type="ARBA" id="ARBA00023136"/>
    </source>
</evidence>
<keyword evidence="10" id="KW-1185">Reference proteome</keyword>
<feature type="domain" description="ResB-like" evidence="8">
    <location>
        <begin position="69"/>
        <end position="150"/>
    </location>
</feature>
<evidence type="ECO:0000256" key="1">
    <source>
        <dbReference type="ARBA" id="ARBA00004141"/>
    </source>
</evidence>
<organism evidence="9 10">
    <name type="scientific">Demequina sediminis</name>
    <dbReference type="NCBI Taxonomy" id="1930058"/>
    <lineage>
        <taxon>Bacteria</taxon>
        <taxon>Bacillati</taxon>
        <taxon>Actinomycetota</taxon>
        <taxon>Actinomycetes</taxon>
        <taxon>Micrococcales</taxon>
        <taxon>Demequinaceae</taxon>
        <taxon>Demequina</taxon>
    </lineage>
</organism>
<accession>A0ABP9WEL3</accession>
<comment type="caution">
    <text evidence="9">The sequence shown here is derived from an EMBL/GenBank/DDBJ whole genome shotgun (WGS) entry which is preliminary data.</text>
</comment>
<comment type="subcellular location">
    <subcellularLocation>
        <location evidence="1">Membrane</location>
        <topology evidence="1">Multi-pass membrane protein</topology>
    </subcellularLocation>
</comment>
<evidence type="ECO:0000313" key="9">
    <source>
        <dbReference type="EMBL" id="GAA5518286.1"/>
    </source>
</evidence>
<proteinExistence type="predicted"/>
<evidence type="ECO:0000256" key="7">
    <source>
        <dbReference type="SAM" id="Phobius"/>
    </source>
</evidence>
<keyword evidence="5 7" id="KW-0472">Membrane</keyword>
<feature type="transmembrane region" description="Helical" evidence="7">
    <location>
        <begin position="72"/>
        <end position="89"/>
    </location>
</feature>
<keyword evidence="3" id="KW-0201">Cytochrome c-type biogenesis</keyword>
<dbReference type="EMBL" id="BAABRR010000003">
    <property type="protein sequence ID" value="GAA5518286.1"/>
    <property type="molecule type" value="Genomic_DNA"/>
</dbReference>
<reference evidence="9 10" key="1">
    <citation type="submission" date="2024-02" db="EMBL/GenBank/DDBJ databases">
        <title>Lysinimicrobium sediminis NBRC 112286.</title>
        <authorList>
            <person name="Ichikawa N."/>
            <person name="Katano-Makiyama Y."/>
            <person name="Hidaka K."/>
        </authorList>
    </citation>
    <scope>NUCLEOTIDE SEQUENCE [LARGE SCALE GENOMIC DNA]</scope>
    <source>
        <strain evidence="9 10">NBRC 112286</strain>
    </source>
</reference>
<feature type="transmembrane region" description="Helical" evidence="7">
    <location>
        <begin position="128"/>
        <end position="149"/>
    </location>
</feature>
<dbReference type="InterPro" id="IPR023494">
    <property type="entry name" value="Cyt_c_bgen_Ccs1/CcsB/ResB"/>
</dbReference>
<evidence type="ECO:0000313" key="10">
    <source>
        <dbReference type="Proteomes" id="UP001426770"/>
    </source>
</evidence>
<dbReference type="InterPro" id="IPR007816">
    <property type="entry name" value="ResB-like_domain"/>
</dbReference>
<evidence type="ECO:0000256" key="2">
    <source>
        <dbReference type="ARBA" id="ARBA00022692"/>
    </source>
</evidence>
<dbReference type="Pfam" id="PF05140">
    <property type="entry name" value="ResB"/>
    <property type="match status" value="1"/>
</dbReference>
<dbReference type="Proteomes" id="UP001426770">
    <property type="component" value="Unassembled WGS sequence"/>
</dbReference>
<sequence>MTESIGAWPGNAVAEATASRPAEDTLEDTALSHRLEEAARPGVMAVPPRPTGQGLVAWARWAWRTLTSMRTAVLLLLALALAAVPGSLLPQRGVAFDPGAVTRFLADNPVVGPWLDRLGFFEVYSSPWFAAIYLLLMVSMTGCVLPRAARL</sequence>
<evidence type="ECO:0000256" key="3">
    <source>
        <dbReference type="ARBA" id="ARBA00022748"/>
    </source>
</evidence>
<feature type="region of interest" description="Disordered" evidence="6">
    <location>
        <begin position="1"/>
        <end position="24"/>
    </location>
</feature>
<dbReference type="PANTHER" id="PTHR31566">
    <property type="entry name" value="CYTOCHROME C BIOGENESIS PROTEIN CCS1, CHLOROPLASTIC"/>
    <property type="match status" value="1"/>
</dbReference>
<dbReference type="PANTHER" id="PTHR31566:SF0">
    <property type="entry name" value="CYTOCHROME C BIOGENESIS PROTEIN CCS1, CHLOROPLASTIC"/>
    <property type="match status" value="1"/>
</dbReference>
<evidence type="ECO:0000256" key="4">
    <source>
        <dbReference type="ARBA" id="ARBA00022989"/>
    </source>
</evidence>
<keyword evidence="4 7" id="KW-1133">Transmembrane helix</keyword>
<keyword evidence="2 7" id="KW-0812">Transmembrane</keyword>
<evidence type="ECO:0000256" key="6">
    <source>
        <dbReference type="SAM" id="MobiDB-lite"/>
    </source>
</evidence>
<gene>
    <name evidence="9" type="ORF">Lsed01_00708</name>
</gene>